<feature type="domain" description="VWFA" evidence="2">
    <location>
        <begin position="467"/>
        <end position="646"/>
    </location>
</feature>
<evidence type="ECO:0000256" key="1">
    <source>
        <dbReference type="PROSITE-ProRule" id="PRU01005"/>
    </source>
</evidence>
<dbReference type="EMBL" id="JARBDR010000917">
    <property type="protein sequence ID" value="KAJ8302511.1"/>
    <property type="molecule type" value="Genomic_DNA"/>
</dbReference>
<gene>
    <name evidence="4" type="ORF">KUTeg_018907</name>
</gene>
<evidence type="ECO:0000259" key="3">
    <source>
        <dbReference type="PROSITE" id="PS51670"/>
    </source>
</evidence>
<feature type="disulfide bond" evidence="1">
    <location>
        <begin position="658"/>
        <end position="692"/>
    </location>
</feature>
<comment type="caution">
    <text evidence="1">Lacks conserved residue(s) required for the propagation of feature annotation.</text>
</comment>
<protein>
    <recommendedName>
        <fullName evidence="6">COL6A</fullName>
    </recommendedName>
</protein>
<dbReference type="Pfam" id="PF01549">
    <property type="entry name" value="ShK"/>
    <property type="match status" value="3"/>
</dbReference>
<reference evidence="4 5" key="1">
    <citation type="submission" date="2022-12" db="EMBL/GenBank/DDBJ databases">
        <title>Chromosome-level genome of Tegillarca granosa.</title>
        <authorList>
            <person name="Kim J."/>
        </authorList>
    </citation>
    <scope>NUCLEOTIDE SEQUENCE [LARGE SCALE GENOMIC DNA]</scope>
    <source>
        <strain evidence="4">Teg-2019</strain>
        <tissue evidence="4">Adductor muscle</tissue>
    </source>
</reference>
<dbReference type="Proteomes" id="UP001217089">
    <property type="component" value="Unassembled WGS sequence"/>
</dbReference>
<dbReference type="CDD" id="cd01472">
    <property type="entry name" value="vWA_collagen"/>
    <property type="match status" value="2"/>
</dbReference>
<dbReference type="SMART" id="SM00254">
    <property type="entry name" value="ShKT"/>
    <property type="match status" value="3"/>
</dbReference>
<evidence type="ECO:0000259" key="2">
    <source>
        <dbReference type="PROSITE" id="PS50234"/>
    </source>
</evidence>
<accession>A0ABQ9EAZ4</accession>
<proteinExistence type="predicted"/>
<feature type="domain" description="ShKT" evidence="3">
    <location>
        <begin position="703"/>
        <end position="736"/>
    </location>
</feature>
<evidence type="ECO:0000313" key="5">
    <source>
        <dbReference type="Proteomes" id="UP001217089"/>
    </source>
</evidence>
<dbReference type="PRINTS" id="PR00453">
    <property type="entry name" value="VWFADOMAIN"/>
</dbReference>
<dbReference type="PROSITE" id="PS51670">
    <property type="entry name" value="SHKT"/>
    <property type="match status" value="3"/>
</dbReference>
<evidence type="ECO:0008006" key="6">
    <source>
        <dbReference type="Google" id="ProtNLM"/>
    </source>
</evidence>
<dbReference type="InterPro" id="IPR003582">
    <property type="entry name" value="ShKT_dom"/>
</dbReference>
<dbReference type="PANTHER" id="PTHR24020">
    <property type="entry name" value="COLLAGEN ALPHA"/>
    <property type="match status" value="1"/>
</dbReference>
<feature type="domain" description="VWFA" evidence="2">
    <location>
        <begin position="1"/>
        <end position="120"/>
    </location>
</feature>
<keyword evidence="1" id="KW-1015">Disulfide bond</keyword>
<evidence type="ECO:0000313" key="4">
    <source>
        <dbReference type="EMBL" id="KAJ8302511.1"/>
    </source>
</evidence>
<organism evidence="4 5">
    <name type="scientific">Tegillarca granosa</name>
    <name type="common">Malaysian cockle</name>
    <name type="synonym">Anadara granosa</name>
    <dbReference type="NCBI Taxonomy" id="220873"/>
    <lineage>
        <taxon>Eukaryota</taxon>
        <taxon>Metazoa</taxon>
        <taxon>Spiralia</taxon>
        <taxon>Lophotrochozoa</taxon>
        <taxon>Mollusca</taxon>
        <taxon>Bivalvia</taxon>
        <taxon>Autobranchia</taxon>
        <taxon>Pteriomorphia</taxon>
        <taxon>Arcoida</taxon>
        <taxon>Arcoidea</taxon>
        <taxon>Arcidae</taxon>
        <taxon>Tegillarca</taxon>
    </lineage>
</organism>
<dbReference type="SUPFAM" id="SSF53300">
    <property type="entry name" value="vWA-like"/>
    <property type="match status" value="4"/>
</dbReference>
<dbReference type="SMART" id="SM00327">
    <property type="entry name" value="VWA"/>
    <property type="match status" value="4"/>
</dbReference>
<feature type="domain" description="VWFA" evidence="2">
    <location>
        <begin position="134"/>
        <end position="309"/>
    </location>
</feature>
<feature type="domain" description="ShKT" evidence="3">
    <location>
        <begin position="894"/>
        <end position="929"/>
    </location>
</feature>
<dbReference type="InterPro" id="IPR050525">
    <property type="entry name" value="ECM_Assembly_Org"/>
</dbReference>
<dbReference type="Pfam" id="PF00092">
    <property type="entry name" value="VWA"/>
    <property type="match status" value="4"/>
</dbReference>
<feature type="domain" description="ShKT" evidence="3">
    <location>
        <begin position="658"/>
        <end position="692"/>
    </location>
</feature>
<feature type="domain" description="VWFA" evidence="2">
    <location>
        <begin position="322"/>
        <end position="460"/>
    </location>
</feature>
<dbReference type="CDD" id="cd01450">
    <property type="entry name" value="vWFA_subfamily_ECM"/>
    <property type="match status" value="1"/>
</dbReference>
<dbReference type="InterPro" id="IPR036465">
    <property type="entry name" value="vWFA_dom_sf"/>
</dbReference>
<keyword evidence="5" id="KW-1185">Reference proteome</keyword>
<comment type="caution">
    <text evidence="4">The sequence shown here is derived from an EMBL/GenBank/DDBJ whole genome shotgun (WGS) entry which is preliminary data.</text>
</comment>
<dbReference type="Gene3D" id="3.40.50.410">
    <property type="entry name" value="von Willebrand factor, type A domain"/>
    <property type="match status" value="4"/>
</dbReference>
<name>A0ABQ9EAZ4_TEGGR</name>
<dbReference type="PANTHER" id="PTHR24020:SF20">
    <property type="entry name" value="PH DOMAIN-CONTAINING PROTEIN"/>
    <property type="match status" value="1"/>
</dbReference>
<dbReference type="PROSITE" id="PS50234">
    <property type="entry name" value="VWFA"/>
    <property type="match status" value="4"/>
</dbReference>
<sequence>MNAHTDKASLVKAIQNIPYQSGSTYTDKAIHFVTQNAFTKAHGDRDHVVNILITMTDGQSNNKPATVTESNALHKQPIESFAIGIGNGINKDELNHIATDNTKVFTVSNFNALNTIQAELKKTACEGCGTQPADIVFILDSSGSVGTSNFAKMKDFVKNMVNGFDISPTTTEVSVITFSDKPHLEFHLNKYQDKASAANAVSNVRYIQGGTNTADALKYARETSFTNANGARNNAAKIAIVITDGKSNNNGATANEANLLRNAGVTVFSIGVGSGPKVTELNQMASDPDNQHVFVVSNFDALKQIKGELAQKACEDCGAKADIVFLLDSSGSVGQTNFNKMLTFVQDITKNFKIGPNDVQVGVDTFQTTHKAEFNMNKYQDNTALQNAIKGIHYHGGSTHTGEAIQFMHTNSFSAAAGNRPNVPDVAIVVTDGNSNNRQLTASESAKARKDGIAMFAIGVDCGAQADIVFMLDSSGSVGKPNYDKMLAFVKSIVKDFPIASDKIRVGMEIFSSRPYQIFNLNKYTDKTALTNAIDQVPYKSGGTNTGAALNTLYSKMFTTANGDRPGVPNIAIVVTDGRSNNHPNTVKEAANARNHNINIFSVGVGSGVDTKELKDIATDPDNTHVMTVSDFSKLSQIKALFTQRACSAAPPMQVDPCQDKLANCASYKAQSCGGLYTSWAKENCARFCGYCATAIPTTPAPCLDRLSNCRDYDPHNCQTYAPWAHDNCRKFCGFCHGMCSYNGKTYTQGQTWDDGCAYECTCDDAARGKYSCYNNQCVTSTQPIRQQLDKMSAHKTESMFAYIRARNTTRDKHGLMAVTLNVNVLMQVQECTPVNQRVLNTTIYHAGCRLEKQPGKCCAEPTCDFNKQYGQFTGIGGVSGKGVGAVPTNPPPCVDKLANCNLYQRDTCTNAQYKDWAMVNCPKHCNFCNCPEYVNLPLNCQAEPVTGQCCKQVKCTGGQGTFIGSSTIPGSSGSYPVPNLMPQATYAPGIVPTYAPGKTFAPGLIPTPAPGKLFAPNMIPTPAPGQTYAPGMYPTLAPGMTYAPNMIYSPVPQQTYAPGMMPTYAPALTYAPGMIPTPAPGKLFAPNMIPTPAPGQTYAPGMFPTLAPGQTYAPNMIYSPQPTYAPGIVPTYAPGKTYAPGMIPTPAPW</sequence>
<dbReference type="InterPro" id="IPR002035">
    <property type="entry name" value="VWF_A"/>
</dbReference>
<dbReference type="Gene3D" id="1.10.10.1940">
    <property type="match status" value="1"/>
</dbReference>